<accession>A0A318HCL1</accession>
<keyword evidence="4" id="KW-1185">Reference proteome</keyword>
<name>A0A318HCL1_9MYCO</name>
<feature type="transmembrane region" description="Helical" evidence="2">
    <location>
        <begin position="138"/>
        <end position="161"/>
    </location>
</feature>
<organism evidence="3 4">
    <name type="scientific">Mycolicibacterium moriokaense</name>
    <dbReference type="NCBI Taxonomy" id="39691"/>
    <lineage>
        <taxon>Bacteria</taxon>
        <taxon>Bacillati</taxon>
        <taxon>Actinomycetota</taxon>
        <taxon>Actinomycetes</taxon>
        <taxon>Mycobacteriales</taxon>
        <taxon>Mycobacteriaceae</taxon>
        <taxon>Mycolicibacterium</taxon>
    </lineage>
</organism>
<reference evidence="4" key="1">
    <citation type="submission" date="2018-05" db="EMBL/GenBank/DDBJ databases">
        <authorList>
            <person name="Deangelis K."/>
            <person name="Huntemann M."/>
            <person name="Clum A."/>
            <person name="Pillay M."/>
            <person name="Palaniappan K."/>
            <person name="Varghese N."/>
            <person name="Mikhailova N."/>
            <person name="Stamatis D."/>
            <person name="Reddy T."/>
            <person name="Daum C."/>
            <person name="Shapiro N."/>
            <person name="Ivanova N."/>
            <person name="Kyrpides N."/>
            <person name="Woyke T."/>
        </authorList>
    </citation>
    <scope>NUCLEOTIDE SEQUENCE [LARGE SCALE GENOMIC DNA]</scope>
    <source>
        <strain evidence="4">GAS496</strain>
    </source>
</reference>
<dbReference type="AlphaFoldDB" id="A0A318HCL1"/>
<keyword evidence="2" id="KW-0472">Membrane</keyword>
<keyword evidence="2" id="KW-1133">Transmembrane helix</keyword>
<evidence type="ECO:0000256" key="1">
    <source>
        <dbReference type="SAM" id="MobiDB-lite"/>
    </source>
</evidence>
<dbReference type="EMBL" id="QJJU01000023">
    <property type="protein sequence ID" value="PXX03241.1"/>
    <property type="molecule type" value="Genomic_DNA"/>
</dbReference>
<dbReference type="Proteomes" id="UP000247781">
    <property type="component" value="Unassembled WGS sequence"/>
</dbReference>
<evidence type="ECO:0000256" key="2">
    <source>
        <dbReference type="SAM" id="Phobius"/>
    </source>
</evidence>
<keyword evidence="2" id="KW-0812">Transmembrane</keyword>
<reference evidence="3 4" key="2">
    <citation type="submission" date="2018-06" db="EMBL/GenBank/DDBJ databases">
        <title>Sequencing of bacterial isolates from soil warming experiment in Harvard Forest, Massachusetts, USA.</title>
        <authorList>
            <person name="Deangelis K.PhD."/>
        </authorList>
    </citation>
    <scope>NUCLEOTIDE SEQUENCE [LARGE SCALE GENOMIC DNA]</scope>
    <source>
        <strain evidence="3 4">GAS496</strain>
    </source>
</reference>
<protein>
    <submittedName>
        <fullName evidence="3">Uncharacterized protein</fullName>
    </submittedName>
</protein>
<comment type="caution">
    <text evidence="3">The sequence shown here is derived from an EMBL/GenBank/DDBJ whole genome shotgun (WGS) entry which is preliminary data.</text>
</comment>
<proteinExistence type="predicted"/>
<evidence type="ECO:0000313" key="3">
    <source>
        <dbReference type="EMBL" id="PXX03241.1"/>
    </source>
</evidence>
<feature type="transmembrane region" description="Helical" evidence="2">
    <location>
        <begin position="108"/>
        <end position="126"/>
    </location>
</feature>
<feature type="transmembrane region" description="Helical" evidence="2">
    <location>
        <begin position="6"/>
        <end position="26"/>
    </location>
</feature>
<evidence type="ECO:0000313" key="4">
    <source>
        <dbReference type="Proteomes" id="UP000247781"/>
    </source>
</evidence>
<feature type="region of interest" description="Disordered" evidence="1">
    <location>
        <begin position="34"/>
        <end position="71"/>
    </location>
</feature>
<feature type="transmembrane region" description="Helical" evidence="2">
    <location>
        <begin position="84"/>
        <end position="102"/>
    </location>
</feature>
<feature type="compositionally biased region" description="Basic and acidic residues" evidence="1">
    <location>
        <begin position="46"/>
        <end position="58"/>
    </location>
</feature>
<sequence>MRHWVAAAVAVLLVAAAALLVVGVLLERHTESGAEHPVVATSGEQQESHRGESTEGTHAEGGTAPGSHDGEAAEQLTGINVESAWVVALGAIVSIALAVAVWRRPNRAVSATVVAFAAAALVLDVLEINHQIGADRIGLAALAGVIAALRVATVIGGAYLFRSRPAAT</sequence>
<gene>
    <name evidence="3" type="ORF">C8E89_12343</name>
</gene>